<evidence type="ECO:0000256" key="1">
    <source>
        <dbReference type="SAM" id="MobiDB-lite"/>
    </source>
</evidence>
<reference evidence="2" key="1">
    <citation type="submission" date="2021-03" db="EMBL/GenBank/DDBJ databases">
        <authorList>
            <person name="Bekaert M."/>
        </authorList>
    </citation>
    <scope>NUCLEOTIDE SEQUENCE</scope>
</reference>
<organism evidence="2 3">
    <name type="scientific">Mytilus edulis</name>
    <name type="common">Blue mussel</name>
    <dbReference type="NCBI Taxonomy" id="6550"/>
    <lineage>
        <taxon>Eukaryota</taxon>
        <taxon>Metazoa</taxon>
        <taxon>Spiralia</taxon>
        <taxon>Lophotrochozoa</taxon>
        <taxon>Mollusca</taxon>
        <taxon>Bivalvia</taxon>
        <taxon>Autobranchia</taxon>
        <taxon>Pteriomorphia</taxon>
        <taxon>Mytilida</taxon>
        <taxon>Mytiloidea</taxon>
        <taxon>Mytilidae</taxon>
        <taxon>Mytilinae</taxon>
        <taxon>Mytilus</taxon>
    </lineage>
</organism>
<dbReference type="Proteomes" id="UP000683360">
    <property type="component" value="Unassembled WGS sequence"/>
</dbReference>
<sequence length="189" mass="22090">MCILQQPNQSLINSKQAMQTIDTRTIDVRFYNVTIACEVYEANISVSLPTENTRLFFKILLENRSTVLTEEKSSQKVNHFSNFCLLSVLIEWNPSSNIAIDTFMFIIYGGYKNVLKLVCRNRHDSIIAKTIQYHSAPHFQTYHVYDTPEAGYLEVIDDTYEQYEYSENKEEEPQDGMTINKEELYEEIE</sequence>
<gene>
    <name evidence="2" type="ORF">MEDL_39880</name>
</gene>
<dbReference type="EMBL" id="CAJPWZ010001942">
    <property type="protein sequence ID" value="CAG2226826.1"/>
    <property type="molecule type" value="Genomic_DNA"/>
</dbReference>
<feature type="region of interest" description="Disordered" evidence="1">
    <location>
        <begin position="168"/>
        <end position="189"/>
    </location>
</feature>
<dbReference type="AlphaFoldDB" id="A0A8S3T0H9"/>
<accession>A0A8S3T0H9</accession>
<name>A0A8S3T0H9_MYTED</name>
<keyword evidence="3" id="KW-1185">Reference proteome</keyword>
<evidence type="ECO:0000313" key="3">
    <source>
        <dbReference type="Proteomes" id="UP000683360"/>
    </source>
</evidence>
<evidence type="ECO:0000313" key="2">
    <source>
        <dbReference type="EMBL" id="CAG2226826.1"/>
    </source>
</evidence>
<comment type="caution">
    <text evidence="2">The sequence shown here is derived from an EMBL/GenBank/DDBJ whole genome shotgun (WGS) entry which is preliminary data.</text>
</comment>
<proteinExistence type="predicted"/>
<protein>
    <submittedName>
        <fullName evidence="2">Uncharacterized protein</fullName>
    </submittedName>
</protein>